<accession>A0ABD6CVM2</accession>
<keyword evidence="2" id="KW-1185">Reference proteome</keyword>
<reference evidence="1 2" key="1">
    <citation type="journal article" date="2019" name="Int. J. Syst. Evol. Microbiol.">
        <title>The Global Catalogue of Microorganisms (GCM) 10K type strain sequencing project: providing services to taxonomists for standard genome sequencing and annotation.</title>
        <authorList>
            <consortium name="The Broad Institute Genomics Platform"/>
            <consortium name="The Broad Institute Genome Sequencing Center for Infectious Disease"/>
            <person name="Wu L."/>
            <person name="Ma J."/>
        </authorList>
    </citation>
    <scope>NUCLEOTIDE SEQUENCE [LARGE SCALE GENOMIC DNA]</scope>
    <source>
        <strain evidence="1 2">CGMCC 1.10594</strain>
    </source>
</reference>
<protein>
    <submittedName>
        <fullName evidence="1">Uncharacterized protein</fullName>
    </submittedName>
</protein>
<gene>
    <name evidence="1" type="ORF">ACFSBJ_05980</name>
</gene>
<organism evidence="1 2">
    <name type="scientific">Haloplanus ruber</name>
    <dbReference type="NCBI Taxonomy" id="869892"/>
    <lineage>
        <taxon>Archaea</taxon>
        <taxon>Methanobacteriati</taxon>
        <taxon>Methanobacteriota</taxon>
        <taxon>Stenosarchaea group</taxon>
        <taxon>Halobacteria</taxon>
        <taxon>Halobacteriales</taxon>
        <taxon>Haloferacaceae</taxon>
        <taxon>Haloplanus</taxon>
    </lineage>
</organism>
<dbReference type="InterPro" id="IPR055515">
    <property type="entry name" value="DUF7089"/>
</dbReference>
<dbReference type="Proteomes" id="UP001597075">
    <property type="component" value="Unassembled WGS sequence"/>
</dbReference>
<sequence>MFERRALPDHLAAVRERHAKDSIVLDVDTDFETLPPATAEDLGLLVDALDPATYPESWVPADAPRPLHRYAGSDFTVGLPGDGTVMWTRQTVPPTVLVKARATGTPDAFLDFLLAEAFVQIGLDAPESFLPFFGEAYPDLDVAIPLGPAAVYQIAAALYEGWLGLRTRQIFAEWEDDHPRLHEAWADAGDSLRDRVADLPGAVARGETEFADATELACSAIKHGLDLPAPFAALDTTAYVDYGPEYAVRWASTTFEKLAEDQDTVD</sequence>
<dbReference type="Pfam" id="PF23363">
    <property type="entry name" value="DUF7089"/>
    <property type="match status" value="1"/>
</dbReference>
<comment type="caution">
    <text evidence="1">The sequence shown here is derived from an EMBL/GenBank/DDBJ whole genome shotgun (WGS) entry which is preliminary data.</text>
</comment>
<proteinExistence type="predicted"/>
<dbReference type="RefSeq" id="WP_256405824.1">
    <property type="nucleotide sequence ID" value="NZ_CP187151.1"/>
</dbReference>
<dbReference type="EMBL" id="JBHUDL010000009">
    <property type="protein sequence ID" value="MFD1633283.1"/>
    <property type="molecule type" value="Genomic_DNA"/>
</dbReference>
<evidence type="ECO:0000313" key="2">
    <source>
        <dbReference type="Proteomes" id="UP001597075"/>
    </source>
</evidence>
<dbReference type="AlphaFoldDB" id="A0ABD6CVM2"/>
<name>A0ABD6CVM2_9EURY</name>
<evidence type="ECO:0000313" key="1">
    <source>
        <dbReference type="EMBL" id="MFD1633283.1"/>
    </source>
</evidence>